<dbReference type="Pfam" id="PF00672">
    <property type="entry name" value="HAMP"/>
    <property type="match status" value="1"/>
</dbReference>
<feature type="transmembrane region" description="Helical" evidence="11">
    <location>
        <begin position="16"/>
        <end position="38"/>
    </location>
</feature>
<feature type="domain" description="HAMP" evidence="13">
    <location>
        <begin position="185"/>
        <end position="238"/>
    </location>
</feature>
<keyword evidence="14" id="KW-0067">ATP-binding</keyword>
<evidence type="ECO:0000256" key="9">
    <source>
        <dbReference type="ARBA" id="ARBA00023012"/>
    </source>
</evidence>
<dbReference type="PANTHER" id="PTHR45436">
    <property type="entry name" value="SENSOR HISTIDINE KINASE YKOH"/>
    <property type="match status" value="1"/>
</dbReference>
<dbReference type="Proteomes" id="UP001500618">
    <property type="component" value="Unassembled WGS sequence"/>
</dbReference>
<keyword evidence="5" id="KW-0808">Transferase</keyword>
<evidence type="ECO:0000256" key="3">
    <source>
        <dbReference type="ARBA" id="ARBA00012438"/>
    </source>
</evidence>
<dbReference type="SMART" id="SM00387">
    <property type="entry name" value="HATPase_c"/>
    <property type="match status" value="1"/>
</dbReference>
<dbReference type="SUPFAM" id="SSF55874">
    <property type="entry name" value="ATPase domain of HSP90 chaperone/DNA topoisomerase II/histidine kinase"/>
    <property type="match status" value="1"/>
</dbReference>
<evidence type="ECO:0000313" key="15">
    <source>
        <dbReference type="Proteomes" id="UP001500618"/>
    </source>
</evidence>
<keyword evidence="8 11" id="KW-1133">Transmembrane helix</keyword>
<dbReference type="SMART" id="SM00388">
    <property type="entry name" value="HisKA"/>
    <property type="match status" value="1"/>
</dbReference>
<sequence>MIERVMRHVGVRVRSALAATLVVAFAYGLATTAFVYAYQDALVNNSDSAAVQLANSVVSEISRDGVDDRFLSAQSGPGDDAILQVVGARNKVLGGSDSLATAPPISRLRPGDGEIAREDRTLPGSDEEFRIVAIGVTTPDGLVVVLAGSSLQPVSDGVSDLVTLLSIGGPLLLLVVGAATFGFVGGALRPVEQIRRRVSVMSVRDLHSRVPVPAARDEVGKLAETMNEMLERLESSVRRQRRFVADASHELRSPLSTVQAGLELLRRTSSASDAEVVDMLYDETVRLDRLTSALLLLARVDERGLRLDIEDVDLDDLVDAERRRLATNSRVRVTAQVAAVRVRGDRHQLGQVLRNLTDNAERYADASVELRLWSLGGNAYLQVRDDGPGIPAEDRDQVFERFVRLDESRTRLDGGSGLGLAIVREVVAAHGGTVQMLNPERGTAVEVRLPLEADGQASASR</sequence>
<keyword evidence="6 11" id="KW-0812">Transmembrane</keyword>
<dbReference type="SMART" id="SM00304">
    <property type="entry name" value="HAMP"/>
    <property type="match status" value="1"/>
</dbReference>
<dbReference type="SUPFAM" id="SSF158472">
    <property type="entry name" value="HAMP domain-like"/>
    <property type="match status" value="1"/>
</dbReference>
<dbReference type="EC" id="2.7.13.3" evidence="3"/>
<keyword evidence="15" id="KW-1185">Reference proteome</keyword>
<dbReference type="CDD" id="cd06225">
    <property type="entry name" value="HAMP"/>
    <property type="match status" value="1"/>
</dbReference>
<accession>A0ABN2GGZ2</accession>
<dbReference type="InterPro" id="IPR036890">
    <property type="entry name" value="HATPase_C_sf"/>
</dbReference>
<dbReference type="PRINTS" id="PR00344">
    <property type="entry name" value="BCTRLSENSOR"/>
</dbReference>
<keyword evidence="9" id="KW-0902">Two-component regulatory system</keyword>
<reference evidence="14 15" key="1">
    <citation type="journal article" date="2019" name="Int. J. Syst. Evol. Microbiol.">
        <title>The Global Catalogue of Microorganisms (GCM) 10K type strain sequencing project: providing services to taxonomists for standard genome sequencing and annotation.</title>
        <authorList>
            <consortium name="The Broad Institute Genomics Platform"/>
            <consortium name="The Broad Institute Genome Sequencing Center for Infectious Disease"/>
            <person name="Wu L."/>
            <person name="Ma J."/>
        </authorList>
    </citation>
    <scope>NUCLEOTIDE SEQUENCE [LARGE SCALE GENOMIC DNA]</scope>
    <source>
        <strain evidence="14 15">JCM 14718</strain>
    </source>
</reference>
<dbReference type="Pfam" id="PF02518">
    <property type="entry name" value="HATPase_c"/>
    <property type="match status" value="1"/>
</dbReference>
<evidence type="ECO:0000256" key="5">
    <source>
        <dbReference type="ARBA" id="ARBA00022679"/>
    </source>
</evidence>
<dbReference type="GO" id="GO:0005524">
    <property type="term" value="F:ATP binding"/>
    <property type="evidence" value="ECO:0007669"/>
    <property type="project" value="UniProtKB-KW"/>
</dbReference>
<dbReference type="SUPFAM" id="SSF47384">
    <property type="entry name" value="Homodimeric domain of signal transducing histidine kinase"/>
    <property type="match status" value="1"/>
</dbReference>
<dbReference type="InterPro" id="IPR005467">
    <property type="entry name" value="His_kinase_dom"/>
</dbReference>
<dbReference type="InterPro" id="IPR004358">
    <property type="entry name" value="Sig_transdc_His_kin-like_C"/>
</dbReference>
<dbReference type="CDD" id="cd00075">
    <property type="entry name" value="HATPase"/>
    <property type="match status" value="1"/>
</dbReference>
<evidence type="ECO:0000256" key="1">
    <source>
        <dbReference type="ARBA" id="ARBA00000085"/>
    </source>
</evidence>
<evidence type="ECO:0000256" key="7">
    <source>
        <dbReference type="ARBA" id="ARBA00022777"/>
    </source>
</evidence>
<evidence type="ECO:0000256" key="4">
    <source>
        <dbReference type="ARBA" id="ARBA00022553"/>
    </source>
</evidence>
<keyword evidence="4" id="KW-0597">Phosphoprotein</keyword>
<name>A0ABN2GGZ2_9ACTN</name>
<dbReference type="EMBL" id="BAAANY010000008">
    <property type="protein sequence ID" value="GAA1671110.1"/>
    <property type="molecule type" value="Genomic_DNA"/>
</dbReference>
<comment type="caution">
    <text evidence="14">The sequence shown here is derived from an EMBL/GenBank/DDBJ whole genome shotgun (WGS) entry which is preliminary data.</text>
</comment>
<dbReference type="RefSeq" id="WP_344309292.1">
    <property type="nucleotide sequence ID" value="NZ_BAAANY010000008.1"/>
</dbReference>
<protein>
    <recommendedName>
        <fullName evidence="3">histidine kinase</fullName>
        <ecNumber evidence="3">2.7.13.3</ecNumber>
    </recommendedName>
</protein>
<gene>
    <name evidence="14" type="ORF">GCM10009765_20660</name>
</gene>
<dbReference type="InterPro" id="IPR003660">
    <property type="entry name" value="HAMP_dom"/>
</dbReference>
<comment type="catalytic activity">
    <reaction evidence="1">
        <text>ATP + protein L-histidine = ADP + protein N-phospho-L-histidine.</text>
        <dbReference type="EC" id="2.7.13.3"/>
    </reaction>
</comment>
<dbReference type="PROSITE" id="PS50885">
    <property type="entry name" value="HAMP"/>
    <property type="match status" value="1"/>
</dbReference>
<dbReference type="Pfam" id="PF00512">
    <property type="entry name" value="HisKA"/>
    <property type="match status" value="1"/>
</dbReference>
<feature type="domain" description="Histidine kinase" evidence="12">
    <location>
        <begin position="246"/>
        <end position="453"/>
    </location>
</feature>
<evidence type="ECO:0000259" key="12">
    <source>
        <dbReference type="PROSITE" id="PS50109"/>
    </source>
</evidence>
<evidence type="ECO:0000256" key="2">
    <source>
        <dbReference type="ARBA" id="ARBA00004236"/>
    </source>
</evidence>
<keyword evidence="14" id="KW-0547">Nucleotide-binding</keyword>
<evidence type="ECO:0000256" key="11">
    <source>
        <dbReference type="SAM" id="Phobius"/>
    </source>
</evidence>
<evidence type="ECO:0000259" key="13">
    <source>
        <dbReference type="PROSITE" id="PS50885"/>
    </source>
</evidence>
<organism evidence="14 15">
    <name type="scientific">Fodinicola feengrottensis</name>
    <dbReference type="NCBI Taxonomy" id="435914"/>
    <lineage>
        <taxon>Bacteria</taxon>
        <taxon>Bacillati</taxon>
        <taxon>Actinomycetota</taxon>
        <taxon>Actinomycetes</taxon>
        <taxon>Mycobacteriales</taxon>
        <taxon>Fodinicola</taxon>
    </lineage>
</organism>
<feature type="transmembrane region" description="Helical" evidence="11">
    <location>
        <begin position="161"/>
        <end position="188"/>
    </location>
</feature>
<dbReference type="Gene3D" id="3.30.565.10">
    <property type="entry name" value="Histidine kinase-like ATPase, C-terminal domain"/>
    <property type="match status" value="1"/>
</dbReference>
<evidence type="ECO:0000256" key="10">
    <source>
        <dbReference type="ARBA" id="ARBA00023136"/>
    </source>
</evidence>
<dbReference type="PROSITE" id="PS50109">
    <property type="entry name" value="HIS_KIN"/>
    <property type="match status" value="1"/>
</dbReference>
<evidence type="ECO:0000256" key="6">
    <source>
        <dbReference type="ARBA" id="ARBA00022692"/>
    </source>
</evidence>
<dbReference type="InterPro" id="IPR003594">
    <property type="entry name" value="HATPase_dom"/>
</dbReference>
<dbReference type="InterPro" id="IPR036097">
    <property type="entry name" value="HisK_dim/P_sf"/>
</dbReference>
<dbReference type="PANTHER" id="PTHR45436:SF5">
    <property type="entry name" value="SENSOR HISTIDINE KINASE TRCS"/>
    <property type="match status" value="1"/>
</dbReference>
<keyword evidence="7" id="KW-0418">Kinase</keyword>
<dbReference type="Gene3D" id="1.10.287.130">
    <property type="match status" value="1"/>
</dbReference>
<proteinExistence type="predicted"/>
<comment type="subcellular location">
    <subcellularLocation>
        <location evidence="2">Cell membrane</location>
    </subcellularLocation>
</comment>
<evidence type="ECO:0000256" key="8">
    <source>
        <dbReference type="ARBA" id="ARBA00022989"/>
    </source>
</evidence>
<dbReference type="InterPro" id="IPR050428">
    <property type="entry name" value="TCS_sensor_his_kinase"/>
</dbReference>
<evidence type="ECO:0000313" key="14">
    <source>
        <dbReference type="EMBL" id="GAA1671110.1"/>
    </source>
</evidence>
<keyword evidence="10 11" id="KW-0472">Membrane</keyword>
<dbReference type="CDD" id="cd00082">
    <property type="entry name" value="HisKA"/>
    <property type="match status" value="1"/>
</dbReference>
<dbReference type="InterPro" id="IPR003661">
    <property type="entry name" value="HisK_dim/P_dom"/>
</dbReference>